<gene>
    <name evidence="1" type="ORF">AP3564_12770</name>
    <name evidence="2" type="ORF">AZI98_18210</name>
</gene>
<dbReference type="Proteomes" id="UP000076476">
    <property type="component" value="Unassembled WGS sequence"/>
</dbReference>
<evidence type="ECO:0000313" key="3">
    <source>
        <dbReference type="Proteomes" id="UP000076476"/>
    </source>
</evidence>
<reference evidence="1 4" key="2">
    <citation type="submission" date="2016-10" db="EMBL/GenBank/DDBJ databases">
        <title>The whole genome sequencing and assembly of Aeribacillus pallidus KCTC3564 strain.</title>
        <authorList>
            <person name="Lee Y.-J."/>
            <person name="Park M.-K."/>
            <person name="Yi H."/>
            <person name="Bahn Y.-S."/>
            <person name="Kim J.F."/>
            <person name="Lee D.-W."/>
        </authorList>
    </citation>
    <scope>NUCLEOTIDE SEQUENCE [LARGE SCALE GENOMIC DNA]</scope>
    <source>
        <strain evidence="1 4">KCTC3564</strain>
    </source>
</reference>
<dbReference type="AlphaFoldDB" id="A0A167YWT2"/>
<name>A0A167YWT2_9BACI</name>
<organism evidence="2 3">
    <name type="scientific">Aeribacillus pallidus</name>
    <dbReference type="NCBI Taxonomy" id="33936"/>
    <lineage>
        <taxon>Bacteria</taxon>
        <taxon>Bacillati</taxon>
        <taxon>Bacillota</taxon>
        <taxon>Bacilli</taxon>
        <taxon>Bacillales</taxon>
        <taxon>Bacillaceae</taxon>
        <taxon>Aeribacillus</taxon>
    </lineage>
</organism>
<reference evidence="2 3" key="1">
    <citation type="submission" date="2016-04" db="EMBL/GenBank/DDBJ databases">
        <title>Draft genome sequence of Aeribacillus pallidus 8m3 from petroleum reservoir.</title>
        <authorList>
            <person name="Poltaraus A.B."/>
            <person name="Nazina T.N."/>
            <person name="Tourova T.P."/>
            <person name="Malakho S.M."/>
            <person name="Korshunova A.V."/>
            <person name="Sokolova D.S."/>
        </authorList>
    </citation>
    <scope>NUCLEOTIDE SEQUENCE [LARGE SCALE GENOMIC DNA]</scope>
    <source>
        <strain evidence="2 3">8m3</strain>
    </source>
</reference>
<keyword evidence="3" id="KW-1185">Reference proteome</keyword>
<dbReference type="Pfam" id="PF10752">
    <property type="entry name" value="DUF2533"/>
    <property type="match status" value="1"/>
</dbReference>
<proteinExistence type="predicted"/>
<dbReference type="Proteomes" id="UP000214606">
    <property type="component" value="Chromosome"/>
</dbReference>
<dbReference type="GeneID" id="301125936"/>
<dbReference type="RefSeq" id="WP_063389664.1">
    <property type="nucleotide sequence ID" value="NZ_CP017703.1"/>
</dbReference>
<evidence type="ECO:0008006" key="5">
    <source>
        <dbReference type="Google" id="ProtNLM"/>
    </source>
</evidence>
<dbReference type="KEGG" id="apak:AP3564_12770"/>
<dbReference type="EMBL" id="CP017703">
    <property type="protein sequence ID" value="ASS90976.1"/>
    <property type="molecule type" value="Genomic_DNA"/>
</dbReference>
<accession>A0A163Z1Y9</accession>
<sequence length="88" mass="10437">MAEVHKEITKHSNRQHEIVKRFLHLEEKREQAIDEAVMLCEKGLHFSVQTINEITKEMNELARTTGIVPQRKYVTEEMVKEYVSRKQS</sequence>
<evidence type="ECO:0000313" key="1">
    <source>
        <dbReference type="EMBL" id="ASS90976.1"/>
    </source>
</evidence>
<evidence type="ECO:0000313" key="4">
    <source>
        <dbReference type="Proteomes" id="UP000214606"/>
    </source>
</evidence>
<evidence type="ECO:0000313" key="2">
    <source>
        <dbReference type="EMBL" id="KZN94638.1"/>
    </source>
</evidence>
<accession>A0A167YWT2</accession>
<protein>
    <recommendedName>
        <fullName evidence="5">DUF2533 domain-containing protein</fullName>
    </recommendedName>
</protein>
<dbReference type="OrthoDB" id="2679622at2"/>
<dbReference type="InterPro" id="IPR019688">
    <property type="entry name" value="DUF2533"/>
</dbReference>
<dbReference type="EMBL" id="LWBR01000079">
    <property type="protein sequence ID" value="KZN94638.1"/>
    <property type="molecule type" value="Genomic_DNA"/>
</dbReference>